<dbReference type="AlphaFoldDB" id="A0A6A6X611"/>
<dbReference type="OrthoDB" id="9975758at2759"/>
<reference evidence="1" key="1">
    <citation type="journal article" date="2020" name="Stud. Mycol.">
        <title>101 Dothideomycetes genomes: a test case for predicting lifestyles and emergence of pathogens.</title>
        <authorList>
            <person name="Haridas S."/>
            <person name="Albert R."/>
            <person name="Binder M."/>
            <person name="Bloem J."/>
            <person name="Labutti K."/>
            <person name="Salamov A."/>
            <person name="Andreopoulos B."/>
            <person name="Baker S."/>
            <person name="Barry K."/>
            <person name="Bills G."/>
            <person name="Bluhm B."/>
            <person name="Cannon C."/>
            <person name="Castanera R."/>
            <person name="Culley D."/>
            <person name="Daum C."/>
            <person name="Ezra D."/>
            <person name="Gonzalez J."/>
            <person name="Henrissat B."/>
            <person name="Kuo A."/>
            <person name="Liang C."/>
            <person name="Lipzen A."/>
            <person name="Lutzoni F."/>
            <person name="Magnuson J."/>
            <person name="Mondo S."/>
            <person name="Nolan M."/>
            <person name="Ohm R."/>
            <person name="Pangilinan J."/>
            <person name="Park H.-J."/>
            <person name="Ramirez L."/>
            <person name="Alfaro M."/>
            <person name="Sun H."/>
            <person name="Tritt A."/>
            <person name="Yoshinaga Y."/>
            <person name="Zwiers L.-H."/>
            <person name="Turgeon B."/>
            <person name="Goodwin S."/>
            <person name="Spatafora J."/>
            <person name="Crous P."/>
            <person name="Grigoriev I."/>
        </authorList>
    </citation>
    <scope>NUCLEOTIDE SEQUENCE</scope>
    <source>
        <strain evidence="1">CBS 109.77</strain>
    </source>
</reference>
<evidence type="ECO:0000313" key="1">
    <source>
        <dbReference type="EMBL" id="KAF2791759.1"/>
    </source>
</evidence>
<dbReference type="Proteomes" id="UP000799757">
    <property type="component" value="Unassembled WGS sequence"/>
</dbReference>
<evidence type="ECO:0000313" key="2">
    <source>
        <dbReference type="Proteomes" id="UP000799757"/>
    </source>
</evidence>
<keyword evidence="2" id="KW-1185">Reference proteome</keyword>
<name>A0A6A6X611_9PLEO</name>
<dbReference type="EMBL" id="MU002003">
    <property type="protein sequence ID" value="KAF2791759.1"/>
    <property type="molecule type" value="Genomic_DNA"/>
</dbReference>
<proteinExistence type="predicted"/>
<accession>A0A6A6X611</accession>
<protein>
    <submittedName>
        <fullName evidence="1">Uncharacterized protein</fullName>
    </submittedName>
</protein>
<gene>
    <name evidence="1" type="ORF">K505DRAFT_248220</name>
</gene>
<organism evidence="1 2">
    <name type="scientific">Melanomma pulvis-pyrius CBS 109.77</name>
    <dbReference type="NCBI Taxonomy" id="1314802"/>
    <lineage>
        <taxon>Eukaryota</taxon>
        <taxon>Fungi</taxon>
        <taxon>Dikarya</taxon>
        <taxon>Ascomycota</taxon>
        <taxon>Pezizomycotina</taxon>
        <taxon>Dothideomycetes</taxon>
        <taxon>Pleosporomycetidae</taxon>
        <taxon>Pleosporales</taxon>
        <taxon>Melanommataceae</taxon>
        <taxon>Melanomma</taxon>
    </lineage>
</organism>
<sequence length="216" mass="23078">MSASVPPILLRAPSTLPSSPQTIPAPPLAWIEGSWNVTHSTLPMWKKSRNVRITYKQIPDTHPVQLDDEVSYQGLTSTKLKTVNGVDKPFEIPAVAAESAGTDNAAADGVTDASPEPVASLGYNWRGKGLLMIASSKWEILGYGDEDLEAGENQWVATYFAKTLFTPAGVDFYSRKGQLKPDTVERLKAALVGLGGEVAALATQVFAVALDGDRPA</sequence>